<dbReference type="Proteomes" id="UP000216024">
    <property type="component" value="Unassembled WGS sequence"/>
</dbReference>
<feature type="transmembrane region" description="Helical" evidence="1">
    <location>
        <begin position="6"/>
        <end position="27"/>
    </location>
</feature>
<proteinExistence type="predicted"/>
<dbReference type="RefSeq" id="WP_095135881.1">
    <property type="nucleotide sequence ID" value="NZ_NIBG01000032.1"/>
</dbReference>
<keyword evidence="3" id="KW-1185">Reference proteome</keyword>
<keyword evidence="1" id="KW-0812">Transmembrane</keyword>
<comment type="caution">
    <text evidence="2">The sequence shown here is derived from an EMBL/GenBank/DDBJ whole genome shotgun (WGS) entry which is preliminary data.</text>
</comment>
<dbReference type="OrthoDB" id="1806265at2"/>
<dbReference type="AlphaFoldDB" id="A0A267MBA0"/>
<accession>A0A267MBA0</accession>
<evidence type="ECO:0000313" key="2">
    <source>
        <dbReference type="EMBL" id="PAB56727.1"/>
    </source>
</evidence>
<protein>
    <submittedName>
        <fullName evidence="2">Uncharacterized protein</fullName>
    </submittedName>
</protein>
<name>A0A267MBA0_9FIRM</name>
<dbReference type="EMBL" id="NIBG01000032">
    <property type="protein sequence ID" value="PAB56727.1"/>
    <property type="molecule type" value="Genomic_DNA"/>
</dbReference>
<gene>
    <name evidence="2" type="ORF">CCE28_20475</name>
</gene>
<evidence type="ECO:0000256" key="1">
    <source>
        <dbReference type="SAM" id="Phobius"/>
    </source>
</evidence>
<reference evidence="2 3" key="1">
    <citation type="submission" date="2017-06" db="EMBL/GenBank/DDBJ databases">
        <title>Draft genome sequence of anaerobic fermentative bacterium Anaeromicrobium sediminis DY2726D isolated from West Pacific Ocean sediments.</title>
        <authorList>
            <person name="Zeng X."/>
        </authorList>
    </citation>
    <scope>NUCLEOTIDE SEQUENCE [LARGE SCALE GENOMIC DNA]</scope>
    <source>
        <strain evidence="2 3">DY2726D</strain>
    </source>
</reference>
<keyword evidence="1" id="KW-0472">Membrane</keyword>
<sequence length="199" mass="23186">MNKKKVLKIVLLIICVALILFGIRYMTKSKHENIIGKSELFEGKYKKLEPHLEIISGCVKVDYEGEGKKLKSIYEIWENGKVKNTGNLMEVDFKEEIKGEFSISLKEVYDDDNDSEFKMITVFSQEEGNTTSIQFIDKFESGLYYEMKKIEKDKEIELGEKIPVWLLYAYEGENFESSESMDEDAKKSKWALEVKLIME</sequence>
<organism evidence="2 3">
    <name type="scientific">Anaeromicrobium sediminis</name>
    <dbReference type="NCBI Taxonomy" id="1478221"/>
    <lineage>
        <taxon>Bacteria</taxon>
        <taxon>Bacillati</taxon>
        <taxon>Bacillota</taxon>
        <taxon>Clostridia</taxon>
        <taxon>Peptostreptococcales</taxon>
        <taxon>Thermotaleaceae</taxon>
        <taxon>Anaeromicrobium</taxon>
    </lineage>
</organism>
<keyword evidence="1" id="KW-1133">Transmembrane helix</keyword>
<evidence type="ECO:0000313" key="3">
    <source>
        <dbReference type="Proteomes" id="UP000216024"/>
    </source>
</evidence>